<dbReference type="GO" id="GO:0009425">
    <property type="term" value="C:bacterial-type flagellum basal body"/>
    <property type="evidence" value="ECO:0007669"/>
    <property type="project" value="UniProtKB-SubCell"/>
</dbReference>
<dbReference type="STRING" id="1123382.SAMN02745221_00542"/>
<keyword evidence="7" id="KW-1185">Reference proteome</keyword>
<dbReference type="PANTHER" id="PTHR34653:SF1">
    <property type="entry name" value="FLAGELLAR HOOK-BASAL BODY COMPLEX PROTEIN FLIE"/>
    <property type="match status" value="1"/>
</dbReference>
<proteinExistence type="inferred from homology"/>
<dbReference type="PRINTS" id="PR01006">
    <property type="entry name" value="FLGHOOKFLIE"/>
</dbReference>
<gene>
    <name evidence="4" type="primary">fliE</name>
    <name evidence="6" type="ORF">SAMN02745221_00542</name>
</gene>
<sequence length="100" mass="11326">MKPVGLDWGLLNTHGLAKVKETRDHEKGVSFAELLNQALRQVDSLQKDASASAVRLLTGEEEYLHNVMIAYEKASLALQLTVEIRNKVLEAYQELMRMQM</sequence>
<protein>
    <recommendedName>
        <fullName evidence="4 5">Flagellar hook-basal body complex protein FliE</fullName>
    </recommendedName>
</protein>
<dbReference type="Proteomes" id="UP000242329">
    <property type="component" value="Unassembled WGS sequence"/>
</dbReference>
<evidence type="ECO:0000256" key="4">
    <source>
        <dbReference type="HAMAP-Rule" id="MF_00724"/>
    </source>
</evidence>
<dbReference type="AlphaFoldDB" id="A0A1M5L0B0"/>
<keyword evidence="6" id="KW-0969">Cilium</keyword>
<evidence type="ECO:0000256" key="2">
    <source>
        <dbReference type="ARBA" id="ARBA00009272"/>
    </source>
</evidence>
<comment type="similarity">
    <text evidence="2 4">Belongs to the FliE family.</text>
</comment>
<dbReference type="PANTHER" id="PTHR34653">
    <property type="match status" value="1"/>
</dbReference>
<keyword evidence="6" id="KW-0966">Cell projection</keyword>
<keyword evidence="6" id="KW-0282">Flagellum</keyword>
<dbReference type="InterPro" id="IPR001624">
    <property type="entry name" value="FliE"/>
</dbReference>
<name>A0A1M5L0B0_9FIRM</name>
<keyword evidence="3 4" id="KW-0975">Bacterial flagellum</keyword>
<reference evidence="7" key="1">
    <citation type="submission" date="2016-11" db="EMBL/GenBank/DDBJ databases">
        <authorList>
            <person name="Varghese N."/>
            <person name="Submissions S."/>
        </authorList>
    </citation>
    <scope>NUCLEOTIDE SEQUENCE [LARGE SCALE GENOMIC DNA]</scope>
    <source>
        <strain evidence="7">DSM 11003</strain>
    </source>
</reference>
<evidence type="ECO:0000313" key="6">
    <source>
        <dbReference type="EMBL" id="SHG58504.1"/>
    </source>
</evidence>
<dbReference type="GO" id="GO:0071973">
    <property type="term" value="P:bacterial-type flagellum-dependent cell motility"/>
    <property type="evidence" value="ECO:0007669"/>
    <property type="project" value="InterPro"/>
</dbReference>
<dbReference type="EMBL" id="FQWY01000006">
    <property type="protein sequence ID" value="SHG58504.1"/>
    <property type="molecule type" value="Genomic_DNA"/>
</dbReference>
<evidence type="ECO:0000313" key="7">
    <source>
        <dbReference type="Proteomes" id="UP000242329"/>
    </source>
</evidence>
<dbReference type="HAMAP" id="MF_00724">
    <property type="entry name" value="FliE"/>
    <property type="match status" value="1"/>
</dbReference>
<evidence type="ECO:0000256" key="3">
    <source>
        <dbReference type="ARBA" id="ARBA00023143"/>
    </source>
</evidence>
<accession>A0A1M5L0B0</accession>
<dbReference type="GO" id="GO:0005198">
    <property type="term" value="F:structural molecule activity"/>
    <property type="evidence" value="ECO:0007669"/>
    <property type="project" value="UniProtKB-UniRule"/>
</dbReference>
<dbReference type="RefSeq" id="WP_073089641.1">
    <property type="nucleotide sequence ID" value="NZ_FQWY01000006.1"/>
</dbReference>
<organism evidence="6 7">
    <name type="scientific">Thermosyntropha lipolytica DSM 11003</name>
    <dbReference type="NCBI Taxonomy" id="1123382"/>
    <lineage>
        <taxon>Bacteria</taxon>
        <taxon>Bacillati</taxon>
        <taxon>Bacillota</taxon>
        <taxon>Clostridia</taxon>
        <taxon>Eubacteriales</taxon>
        <taxon>Syntrophomonadaceae</taxon>
        <taxon>Thermosyntropha</taxon>
    </lineage>
</organism>
<dbReference type="Pfam" id="PF02049">
    <property type="entry name" value="FliE"/>
    <property type="match status" value="1"/>
</dbReference>
<evidence type="ECO:0000256" key="5">
    <source>
        <dbReference type="NCBIfam" id="TIGR00205"/>
    </source>
</evidence>
<dbReference type="NCBIfam" id="TIGR00205">
    <property type="entry name" value="fliE"/>
    <property type="match status" value="1"/>
</dbReference>
<dbReference type="GO" id="GO:0003774">
    <property type="term" value="F:cytoskeletal motor activity"/>
    <property type="evidence" value="ECO:0007669"/>
    <property type="project" value="InterPro"/>
</dbReference>
<comment type="subcellular location">
    <subcellularLocation>
        <location evidence="1 4">Bacterial flagellum basal body</location>
    </subcellularLocation>
</comment>
<evidence type="ECO:0000256" key="1">
    <source>
        <dbReference type="ARBA" id="ARBA00004117"/>
    </source>
</evidence>